<protein>
    <submittedName>
        <fullName evidence="2">Uncharacterized protein</fullName>
    </submittedName>
</protein>
<feature type="region of interest" description="Disordered" evidence="1">
    <location>
        <begin position="138"/>
        <end position="209"/>
    </location>
</feature>
<evidence type="ECO:0000256" key="1">
    <source>
        <dbReference type="SAM" id="MobiDB-lite"/>
    </source>
</evidence>
<keyword evidence="3" id="KW-1185">Reference proteome</keyword>
<sequence>MAEAWMPGTERLDGGSVRTPPGIGAPRAVWTVTESDPEAWSAHEEARRMVDEGRAAHLVWNPLTGEVVQTLAATRRGRLALGGTDQHGLHLDHGHEGRVCLVVAAIAFREAPFTDGPMRGLTPILAWLDSWEVARDWPAGPPGREGAKAGEAARRWARGGHFGHDQVPGSSAKGPGRLDTARLLAASPPVEGTPRTPRPRPEARRSATT</sequence>
<proteinExistence type="predicted"/>
<dbReference type="OrthoDB" id="581371at2"/>
<comment type="caution">
    <text evidence="2">The sequence shown here is derived from an EMBL/GenBank/DDBJ whole genome shotgun (WGS) entry which is preliminary data.</text>
</comment>
<dbReference type="RefSeq" id="WP_077689237.1">
    <property type="nucleotide sequence ID" value="NZ_MCOK01000001.1"/>
</dbReference>
<dbReference type="EMBL" id="MCOK01000001">
    <property type="protein sequence ID" value="OOC52887.1"/>
    <property type="molecule type" value="Genomic_DNA"/>
</dbReference>
<feature type="compositionally biased region" description="Basic and acidic residues" evidence="1">
    <location>
        <begin position="145"/>
        <end position="154"/>
    </location>
</feature>
<evidence type="ECO:0000313" key="2">
    <source>
        <dbReference type="EMBL" id="OOC52887.1"/>
    </source>
</evidence>
<name>A0A1V3BWC4_9ACTN</name>
<organism evidence="2 3">
    <name type="scientific">Nocardiopsis sinuspersici</name>
    <dbReference type="NCBI Taxonomy" id="501010"/>
    <lineage>
        <taxon>Bacteria</taxon>
        <taxon>Bacillati</taxon>
        <taxon>Actinomycetota</taxon>
        <taxon>Actinomycetes</taxon>
        <taxon>Streptosporangiales</taxon>
        <taxon>Nocardiopsidaceae</taxon>
        <taxon>Nocardiopsis</taxon>
    </lineage>
</organism>
<feature type="compositionally biased region" description="Basic and acidic residues" evidence="1">
    <location>
        <begin position="199"/>
        <end position="209"/>
    </location>
</feature>
<accession>A0A1V3BWC4</accession>
<gene>
    <name evidence="2" type="ORF">NOSIN_02865</name>
</gene>
<dbReference type="AlphaFoldDB" id="A0A1V3BWC4"/>
<feature type="region of interest" description="Disordered" evidence="1">
    <location>
        <begin position="1"/>
        <end position="23"/>
    </location>
</feature>
<dbReference type="Proteomes" id="UP000189004">
    <property type="component" value="Unassembled WGS sequence"/>
</dbReference>
<evidence type="ECO:0000313" key="3">
    <source>
        <dbReference type="Proteomes" id="UP000189004"/>
    </source>
</evidence>
<reference evidence="3" key="1">
    <citation type="submission" date="2016-08" db="EMBL/GenBank/DDBJ databases">
        <authorList>
            <person name="Tokovenko B."/>
            <person name="Kalinowski J."/>
        </authorList>
    </citation>
    <scope>NUCLEOTIDE SEQUENCE [LARGE SCALE GENOMIC DNA]</scope>
    <source>
        <strain evidence="3">UTMC102</strain>
    </source>
</reference>